<name>A0A1F8F2B8_9BACT</name>
<dbReference type="AlphaFoldDB" id="A0A1F8F2B8"/>
<dbReference type="EMBL" id="MGJL01000039">
    <property type="protein sequence ID" value="OGN06376.1"/>
    <property type="molecule type" value="Genomic_DNA"/>
</dbReference>
<protein>
    <submittedName>
        <fullName evidence="1">Uncharacterized protein</fullName>
    </submittedName>
</protein>
<organism evidence="1 2">
    <name type="scientific">Candidatus Yanofskybacteria bacterium RIFCSPHIGHO2_01_FULL_45_42</name>
    <dbReference type="NCBI Taxonomy" id="1802671"/>
    <lineage>
        <taxon>Bacteria</taxon>
        <taxon>Candidatus Yanofskyibacteriota</taxon>
    </lineage>
</organism>
<comment type="caution">
    <text evidence="1">The sequence shown here is derived from an EMBL/GenBank/DDBJ whole genome shotgun (WGS) entry which is preliminary data.</text>
</comment>
<evidence type="ECO:0000313" key="2">
    <source>
        <dbReference type="Proteomes" id="UP000178023"/>
    </source>
</evidence>
<dbReference type="Proteomes" id="UP000178023">
    <property type="component" value="Unassembled WGS sequence"/>
</dbReference>
<sequence>MENFLFAKSNMVRADVFSQVLWQFLSVRLTSTSLSTSRRLSEFSRGEFLAAAGGENRSNYFKNTAQ</sequence>
<gene>
    <name evidence="1" type="ORF">A2750_03925</name>
</gene>
<proteinExistence type="predicted"/>
<reference evidence="1 2" key="1">
    <citation type="journal article" date="2016" name="Nat. Commun.">
        <title>Thousands of microbial genomes shed light on interconnected biogeochemical processes in an aquifer system.</title>
        <authorList>
            <person name="Anantharaman K."/>
            <person name="Brown C.T."/>
            <person name="Hug L.A."/>
            <person name="Sharon I."/>
            <person name="Castelle C.J."/>
            <person name="Probst A.J."/>
            <person name="Thomas B.C."/>
            <person name="Singh A."/>
            <person name="Wilkins M.J."/>
            <person name="Karaoz U."/>
            <person name="Brodie E.L."/>
            <person name="Williams K.H."/>
            <person name="Hubbard S.S."/>
            <person name="Banfield J.F."/>
        </authorList>
    </citation>
    <scope>NUCLEOTIDE SEQUENCE [LARGE SCALE GENOMIC DNA]</scope>
</reference>
<accession>A0A1F8F2B8</accession>
<evidence type="ECO:0000313" key="1">
    <source>
        <dbReference type="EMBL" id="OGN06376.1"/>
    </source>
</evidence>